<keyword evidence="1" id="KW-1133">Transmembrane helix</keyword>
<sequence length="126" mass="14317">MLQNVLKGYKLFFFSIIKILSLIIFCTLAALSAVWPLWYFASKAPHIYTLCTLALALIFICVLIIRSIKKSSAKSVLFTFIQALLVFAGLFFFVYFVFKGQRLLALLSSVVFFISFGIVKFGLHQK</sequence>
<keyword evidence="1" id="KW-0472">Membrane</keyword>
<organism evidence="2 3">
    <name type="scientific">Treponema parvum</name>
    <dbReference type="NCBI Taxonomy" id="138851"/>
    <lineage>
        <taxon>Bacteria</taxon>
        <taxon>Pseudomonadati</taxon>
        <taxon>Spirochaetota</taxon>
        <taxon>Spirochaetia</taxon>
        <taxon>Spirochaetales</taxon>
        <taxon>Treponemataceae</taxon>
        <taxon>Treponema</taxon>
    </lineage>
</organism>
<keyword evidence="1" id="KW-0812">Transmembrane</keyword>
<dbReference type="Proteomes" id="UP000671995">
    <property type="component" value="Chromosome"/>
</dbReference>
<gene>
    <name evidence="2" type="ORF">HRI96_04765</name>
</gene>
<evidence type="ECO:0000256" key="1">
    <source>
        <dbReference type="SAM" id="Phobius"/>
    </source>
</evidence>
<accession>A0A975EZ31</accession>
<feature type="transmembrane region" description="Helical" evidence="1">
    <location>
        <begin position="104"/>
        <end position="123"/>
    </location>
</feature>
<evidence type="ECO:0000313" key="3">
    <source>
        <dbReference type="Proteomes" id="UP000671995"/>
    </source>
</evidence>
<dbReference type="EMBL" id="CP054257">
    <property type="protein sequence ID" value="QTQ11576.1"/>
    <property type="molecule type" value="Genomic_DNA"/>
</dbReference>
<feature type="transmembrane region" description="Helical" evidence="1">
    <location>
        <begin position="12"/>
        <end position="35"/>
    </location>
</feature>
<reference evidence="2" key="1">
    <citation type="submission" date="2020-05" db="EMBL/GenBank/DDBJ databases">
        <authorList>
            <person name="Zeng H."/>
            <person name="Chan Y.K."/>
            <person name="Watt R.M."/>
        </authorList>
    </citation>
    <scope>NUCLEOTIDE SEQUENCE</scope>
    <source>
        <strain evidence="2">ATCC 700773</strain>
    </source>
</reference>
<evidence type="ECO:0000313" key="2">
    <source>
        <dbReference type="EMBL" id="QTQ11576.1"/>
    </source>
</evidence>
<reference evidence="2" key="2">
    <citation type="journal article" date="2021" name="Microbiol. Resour. Announc.">
        <title>Complete Genome Sequences of Three Human Oral Treponema parvum Isolates.</title>
        <authorList>
            <person name="Zeng H."/>
            <person name="Watt R.M."/>
        </authorList>
    </citation>
    <scope>NUCLEOTIDE SEQUENCE</scope>
    <source>
        <strain evidence="2">ATCC 700773</strain>
    </source>
</reference>
<feature type="transmembrane region" description="Helical" evidence="1">
    <location>
        <begin position="47"/>
        <end position="65"/>
    </location>
</feature>
<proteinExistence type="predicted"/>
<feature type="transmembrane region" description="Helical" evidence="1">
    <location>
        <begin position="77"/>
        <end position="98"/>
    </location>
</feature>
<dbReference type="AlphaFoldDB" id="A0A975EZ31"/>
<dbReference type="RefSeq" id="WP_210118371.1">
    <property type="nucleotide sequence ID" value="NZ_CP054257.1"/>
</dbReference>
<name>A0A975EZ31_9SPIR</name>
<protein>
    <submittedName>
        <fullName evidence="2">Uncharacterized protein</fullName>
    </submittedName>
</protein>